<dbReference type="OrthoDB" id="3797383at2759"/>
<sequence>MATTIHPEKLVETVQKWLASTQDSSLPLTPPPEQLPDKHPHPPERKRKRAMSLPTNASSFPADMSSAQAPSHRSGSPKRRRVVDVDDDEVEPTQSASQIGSESVLPLSEHSTFAPPTRRASSSNLRVRSPTRETPIILKNASPPVLTESSNGIETAPPTLLQDLGDYLYTDTEAHFIPPGLKQTIKDDIDVGYQATKPADFAPADAQTPAELAAIWGKVKAIFLNARECKDGGRDENAWCDDVFRPLIALAMELYGDDRWWLQSV</sequence>
<evidence type="ECO:0000256" key="1">
    <source>
        <dbReference type="SAM" id="MobiDB-lite"/>
    </source>
</evidence>
<dbReference type="Pfam" id="PF20516">
    <property type="entry name" value="PDDEXK_12"/>
    <property type="match status" value="1"/>
</dbReference>
<dbReference type="AlphaFoldDB" id="A0A9P4U5Z1"/>
<reference evidence="3" key="1">
    <citation type="journal article" date="2020" name="Stud. Mycol.">
        <title>101 Dothideomycetes genomes: a test case for predicting lifestyles and emergence of pathogens.</title>
        <authorList>
            <person name="Haridas S."/>
            <person name="Albert R."/>
            <person name="Binder M."/>
            <person name="Bloem J."/>
            <person name="Labutti K."/>
            <person name="Salamov A."/>
            <person name="Andreopoulos B."/>
            <person name="Baker S."/>
            <person name="Barry K."/>
            <person name="Bills G."/>
            <person name="Bluhm B."/>
            <person name="Cannon C."/>
            <person name="Castanera R."/>
            <person name="Culley D."/>
            <person name="Daum C."/>
            <person name="Ezra D."/>
            <person name="Gonzalez J."/>
            <person name="Henrissat B."/>
            <person name="Kuo A."/>
            <person name="Liang C."/>
            <person name="Lipzen A."/>
            <person name="Lutzoni F."/>
            <person name="Magnuson J."/>
            <person name="Mondo S."/>
            <person name="Nolan M."/>
            <person name="Ohm R."/>
            <person name="Pangilinan J."/>
            <person name="Park H.-J."/>
            <person name="Ramirez L."/>
            <person name="Alfaro M."/>
            <person name="Sun H."/>
            <person name="Tritt A."/>
            <person name="Yoshinaga Y."/>
            <person name="Zwiers L.-H."/>
            <person name="Turgeon B."/>
            <person name="Goodwin S."/>
            <person name="Spatafora J."/>
            <person name="Crous P."/>
            <person name="Grigoriev I."/>
        </authorList>
    </citation>
    <scope>NUCLEOTIDE SEQUENCE</scope>
    <source>
        <strain evidence="3">CBS 690.94</strain>
    </source>
</reference>
<feature type="region of interest" description="Disordered" evidence="1">
    <location>
        <begin position="16"/>
        <end position="128"/>
    </location>
</feature>
<feature type="compositionally biased region" description="Polar residues" evidence="1">
    <location>
        <begin position="53"/>
        <end position="74"/>
    </location>
</feature>
<dbReference type="Proteomes" id="UP000799764">
    <property type="component" value="Unassembled WGS sequence"/>
</dbReference>
<evidence type="ECO:0000259" key="2">
    <source>
        <dbReference type="Pfam" id="PF20516"/>
    </source>
</evidence>
<evidence type="ECO:0000313" key="3">
    <source>
        <dbReference type="EMBL" id="KAF2437573.1"/>
    </source>
</evidence>
<evidence type="ECO:0000313" key="4">
    <source>
        <dbReference type="Proteomes" id="UP000799764"/>
    </source>
</evidence>
<gene>
    <name evidence="3" type="ORF">P171DRAFT_178964</name>
</gene>
<dbReference type="InterPro" id="IPR046797">
    <property type="entry name" value="PDDEXK_12"/>
</dbReference>
<feature type="domain" description="PD-(D/E)XK nuclease-like" evidence="2">
    <location>
        <begin position="199"/>
        <end position="253"/>
    </location>
</feature>
<protein>
    <recommendedName>
        <fullName evidence="2">PD-(D/E)XK nuclease-like domain-containing protein</fullName>
    </recommendedName>
</protein>
<feature type="compositionally biased region" description="Polar residues" evidence="1">
    <location>
        <begin position="92"/>
        <end position="101"/>
    </location>
</feature>
<name>A0A9P4U5Z1_9PLEO</name>
<organism evidence="3 4">
    <name type="scientific">Karstenula rhodostoma CBS 690.94</name>
    <dbReference type="NCBI Taxonomy" id="1392251"/>
    <lineage>
        <taxon>Eukaryota</taxon>
        <taxon>Fungi</taxon>
        <taxon>Dikarya</taxon>
        <taxon>Ascomycota</taxon>
        <taxon>Pezizomycotina</taxon>
        <taxon>Dothideomycetes</taxon>
        <taxon>Pleosporomycetidae</taxon>
        <taxon>Pleosporales</taxon>
        <taxon>Massarineae</taxon>
        <taxon>Didymosphaeriaceae</taxon>
        <taxon>Karstenula</taxon>
    </lineage>
</organism>
<keyword evidence="4" id="KW-1185">Reference proteome</keyword>
<feature type="compositionally biased region" description="Polar residues" evidence="1">
    <location>
        <begin position="18"/>
        <end position="27"/>
    </location>
</feature>
<comment type="caution">
    <text evidence="3">The sequence shown here is derived from an EMBL/GenBank/DDBJ whole genome shotgun (WGS) entry which is preliminary data.</text>
</comment>
<proteinExistence type="predicted"/>
<dbReference type="EMBL" id="MU001515">
    <property type="protein sequence ID" value="KAF2437573.1"/>
    <property type="molecule type" value="Genomic_DNA"/>
</dbReference>
<accession>A0A9P4U5Z1</accession>